<dbReference type="Proteomes" id="UP000198761">
    <property type="component" value="Unassembled WGS sequence"/>
</dbReference>
<keyword evidence="2" id="KW-1185">Reference proteome</keyword>
<reference evidence="1 2" key="1">
    <citation type="submission" date="2016-10" db="EMBL/GenBank/DDBJ databases">
        <authorList>
            <person name="de Groot N.N."/>
        </authorList>
    </citation>
    <scope>NUCLEOTIDE SEQUENCE [LARGE SCALE GENOMIC DNA]</scope>
    <source>
        <strain evidence="1 2">DSM 3857</strain>
    </source>
</reference>
<evidence type="ECO:0000313" key="1">
    <source>
        <dbReference type="EMBL" id="SEO36380.1"/>
    </source>
</evidence>
<organism evidence="1 2">
    <name type="scientific">Gemmobacter aquatilis</name>
    <dbReference type="NCBI Taxonomy" id="933059"/>
    <lineage>
        <taxon>Bacteria</taxon>
        <taxon>Pseudomonadati</taxon>
        <taxon>Pseudomonadota</taxon>
        <taxon>Alphaproteobacteria</taxon>
        <taxon>Rhodobacterales</taxon>
        <taxon>Paracoccaceae</taxon>
        <taxon>Gemmobacter</taxon>
    </lineage>
</organism>
<accession>A0A1H8P373</accession>
<gene>
    <name evidence="1" type="ORF">SAMN04488103_1293</name>
</gene>
<dbReference type="STRING" id="933059.SAMN04488103_1293"/>
<dbReference type="AlphaFoldDB" id="A0A1H8P373"/>
<protein>
    <submittedName>
        <fullName evidence="1">Uncharacterized protein</fullName>
    </submittedName>
</protein>
<evidence type="ECO:0000313" key="2">
    <source>
        <dbReference type="Proteomes" id="UP000198761"/>
    </source>
</evidence>
<dbReference type="EMBL" id="FOCE01000029">
    <property type="protein sequence ID" value="SEO36380.1"/>
    <property type="molecule type" value="Genomic_DNA"/>
</dbReference>
<name>A0A1H8P373_9RHOB</name>
<sequence>MIITLTPMRRDVALSLHCAGDVLTINGTDYDFTPLAEGAVLPRAAVACPWLASDVERIGG</sequence>
<proteinExistence type="predicted"/>
<feature type="non-terminal residue" evidence="1">
    <location>
        <position position="60"/>
    </location>
</feature>